<evidence type="ECO:0000313" key="1">
    <source>
        <dbReference type="EMBL" id="CUU23646.1"/>
    </source>
</evidence>
<accession>A0A0U5KZT4</accession>
<dbReference type="STRING" id="1619313.EM595_1412"/>
<sequence>MLTTGFRNNRFILCCFAGCRHPAFLSRCLPRQIAYRDIDSFYAFTYSCACDDLQEVSTMTYENPEEAMTFGELLTLIGDQQRRLTVLETAFSWLPFCLDERASQLLSHSMRLESQNQENDAALQTHYARLAEALEKRTGSSKSEPVIE</sequence>
<keyword evidence="2" id="KW-1185">Reference proteome</keyword>
<reference evidence="2" key="1">
    <citation type="submission" date="2015-11" db="EMBL/GenBank/DDBJ databases">
        <authorList>
            <person name="Blom J."/>
        </authorList>
    </citation>
    <scope>NUCLEOTIDE SEQUENCE [LARGE SCALE GENOMIC DNA]</scope>
</reference>
<protein>
    <submittedName>
        <fullName evidence="1">Uncharacterized protein</fullName>
    </submittedName>
</protein>
<dbReference type="KEGG" id="ege:EM595_1412"/>
<organism evidence="1 2">
    <name type="scientific">Duffyella gerundensis</name>
    <dbReference type="NCBI Taxonomy" id="1619313"/>
    <lineage>
        <taxon>Bacteria</taxon>
        <taxon>Pseudomonadati</taxon>
        <taxon>Pseudomonadota</taxon>
        <taxon>Gammaproteobacteria</taxon>
        <taxon>Enterobacterales</taxon>
        <taxon>Erwiniaceae</taxon>
        <taxon>Duffyella</taxon>
    </lineage>
</organism>
<proteinExistence type="predicted"/>
<dbReference type="PATRIC" id="fig|1619313.3.peg.1464"/>
<dbReference type="Proteomes" id="UP000059419">
    <property type="component" value="Chromosome 1"/>
</dbReference>
<name>A0A0U5KZT4_9GAMM</name>
<evidence type="ECO:0000313" key="2">
    <source>
        <dbReference type="Proteomes" id="UP000059419"/>
    </source>
</evidence>
<dbReference type="AlphaFoldDB" id="A0A0U5KZT4"/>
<dbReference type="EMBL" id="LN907827">
    <property type="protein sequence ID" value="CUU23646.1"/>
    <property type="molecule type" value="Genomic_DNA"/>
</dbReference>
<gene>
    <name evidence="1" type="ORF">EM595_1412</name>
</gene>